<comment type="caution">
    <text evidence="1">The sequence shown here is derived from an EMBL/GenBank/DDBJ whole genome shotgun (WGS) entry which is preliminary data.</text>
</comment>
<accession>A0A4S4MT66</accession>
<proteinExistence type="predicted"/>
<evidence type="ECO:0000313" key="2">
    <source>
        <dbReference type="Proteomes" id="UP000308730"/>
    </source>
</evidence>
<reference evidence="1 2" key="1">
    <citation type="submission" date="2019-02" db="EMBL/GenBank/DDBJ databases">
        <title>Genome sequencing of the rare red list fungi Antrodiella citrinella (Flaviporus citrinellus).</title>
        <authorList>
            <person name="Buettner E."/>
            <person name="Kellner H."/>
        </authorList>
    </citation>
    <scope>NUCLEOTIDE SEQUENCE [LARGE SCALE GENOMIC DNA]</scope>
    <source>
        <strain evidence="1 2">DSM 108506</strain>
    </source>
</reference>
<protein>
    <submittedName>
        <fullName evidence="1">Uncharacterized protein</fullName>
    </submittedName>
</protein>
<name>A0A4S4MT66_9APHY</name>
<evidence type="ECO:0000313" key="1">
    <source>
        <dbReference type="EMBL" id="THH29412.1"/>
    </source>
</evidence>
<dbReference type="AlphaFoldDB" id="A0A4S4MT66"/>
<dbReference type="EMBL" id="SGPM01000125">
    <property type="protein sequence ID" value="THH29412.1"/>
    <property type="molecule type" value="Genomic_DNA"/>
</dbReference>
<gene>
    <name evidence="1" type="ORF">EUX98_g4785</name>
</gene>
<sequence length="52" mass="5639">MPVMKRKLGELPPPPTLADVARPEWQTRLTKKRDEVTSATELALGGCSASCT</sequence>
<organism evidence="1 2">
    <name type="scientific">Antrodiella citrinella</name>
    <dbReference type="NCBI Taxonomy" id="2447956"/>
    <lineage>
        <taxon>Eukaryota</taxon>
        <taxon>Fungi</taxon>
        <taxon>Dikarya</taxon>
        <taxon>Basidiomycota</taxon>
        <taxon>Agaricomycotina</taxon>
        <taxon>Agaricomycetes</taxon>
        <taxon>Polyporales</taxon>
        <taxon>Steccherinaceae</taxon>
        <taxon>Antrodiella</taxon>
    </lineage>
</organism>
<dbReference type="Proteomes" id="UP000308730">
    <property type="component" value="Unassembled WGS sequence"/>
</dbReference>
<keyword evidence="2" id="KW-1185">Reference proteome</keyword>